<accession>A0A1I6YKT2</accession>
<dbReference type="SUPFAM" id="SSF55874">
    <property type="entry name" value="ATPase domain of HSP90 chaperone/DNA topoisomerase II/histidine kinase"/>
    <property type="match status" value="1"/>
</dbReference>
<keyword evidence="7" id="KW-0902">Two-component regulatory system</keyword>
<name>A0A1I6YKT2_9FLAO</name>
<gene>
    <name evidence="10" type="ORF">SAMN05216474_0982</name>
</gene>
<evidence type="ECO:0000259" key="9">
    <source>
        <dbReference type="PROSITE" id="PS50109"/>
    </source>
</evidence>
<dbReference type="SUPFAM" id="SSF47384">
    <property type="entry name" value="Homodimeric domain of signal transducing histidine kinase"/>
    <property type="match status" value="1"/>
</dbReference>
<comment type="catalytic activity">
    <reaction evidence="1">
        <text>ATP + protein L-histidine = ADP + protein N-phospho-L-histidine.</text>
        <dbReference type="EC" id="2.7.13.3"/>
    </reaction>
</comment>
<evidence type="ECO:0000256" key="2">
    <source>
        <dbReference type="ARBA" id="ARBA00012438"/>
    </source>
</evidence>
<dbReference type="PRINTS" id="PR00344">
    <property type="entry name" value="BCTRLSENSOR"/>
</dbReference>
<dbReference type="GO" id="GO:0005524">
    <property type="term" value="F:ATP binding"/>
    <property type="evidence" value="ECO:0007669"/>
    <property type="project" value="UniProtKB-KW"/>
</dbReference>
<evidence type="ECO:0000256" key="6">
    <source>
        <dbReference type="ARBA" id="ARBA00022840"/>
    </source>
</evidence>
<dbReference type="InterPro" id="IPR005467">
    <property type="entry name" value="His_kinase_dom"/>
</dbReference>
<keyword evidence="6" id="KW-0067">ATP-binding</keyword>
<keyword evidence="8" id="KW-0472">Membrane</keyword>
<dbReference type="InterPro" id="IPR036890">
    <property type="entry name" value="HATPase_C_sf"/>
</dbReference>
<dbReference type="Pfam" id="PF02518">
    <property type="entry name" value="HATPase_c"/>
    <property type="match status" value="1"/>
</dbReference>
<dbReference type="PROSITE" id="PS50109">
    <property type="entry name" value="HIS_KIN"/>
    <property type="match status" value="1"/>
</dbReference>
<dbReference type="InterPro" id="IPR003594">
    <property type="entry name" value="HATPase_dom"/>
</dbReference>
<keyword evidence="5 10" id="KW-0418">Kinase</keyword>
<evidence type="ECO:0000256" key="1">
    <source>
        <dbReference type="ARBA" id="ARBA00000085"/>
    </source>
</evidence>
<dbReference type="PANTHER" id="PTHR43065">
    <property type="entry name" value="SENSOR HISTIDINE KINASE"/>
    <property type="match status" value="1"/>
</dbReference>
<dbReference type="Proteomes" id="UP000236454">
    <property type="component" value="Unassembled WGS sequence"/>
</dbReference>
<dbReference type="GO" id="GO:0000155">
    <property type="term" value="F:phosphorelay sensor kinase activity"/>
    <property type="evidence" value="ECO:0007669"/>
    <property type="project" value="InterPro"/>
</dbReference>
<keyword evidence="11" id="KW-1185">Reference proteome</keyword>
<proteinExistence type="predicted"/>
<sequence>MKIKRFTIFLGLRVVMLLVLMVSFSFVLWSKEWVVTPFVLGGFILLSILELIRFLFRFQKKLSNTLHQYKYENEVPIRSDFPEVFEALKEIMEIRWNQDAVLEDNLVLFQSLVALQAQAVLICNRNGEVVFQSDAVSELLSYKVVSNFSELEGYSLKVYSTLKSMESNDQVVLEAKEFEFIFPKDIKVEMTKLLIRRQEFKVFHFSLEQANAQEFEAWANFAKVVAHEIRNGISPVKSLSNSLQDDLDVIGDENIRSDFKSALTIIENRCDNLLEFTEKYRKLVRITAPQKAYFSLNVLLEKLERLNLKSLENIDLHKIGFEYEIMLFGDEKQLMHVFENLLLNSLQAFERNEIVQPELSIEIKDQKSDVLVFMRDNGGGISEEDLPHIFLPFYTTQEEGSGIGLSVAQQILAKHKGQIHWVKEEQPFTTFCVRIPKGRG</sequence>
<dbReference type="Gene3D" id="3.30.565.10">
    <property type="entry name" value="Histidine kinase-like ATPase, C-terminal domain"/>
    <property type="match status" value="1"/>
</dbReference>
<dbReference type="RefSeq" id="WP_090247027.1">
    <property type="nucleotide sequence ID" value="NZ_FPAS01000001.1"/>
</dbReference>
<keyword evidence="8" id="KW-1133">Transmembrane helix</keyword>
<dbReference type="EC" id="2.7.13.3" evidence="2"/>
<dbReference type="SMART" id="SM00387">
    <property type="entry name" value="HATPase_c"/>
    <property type="match status" value="1"/>
</dbReference>
<keyword evidence="4" id="KW-0547">Nucleotide-binding</keyword>
<dbReference type="InterPro" id="IPR004358">
    <property type="entry name" value="Sig_transdc_His_kin-like_C"/>
</dbReference>
<dbReference type="EMBL" id="FPAS01000001">
    <property type="protein sequence ID" value="SFT51109.1"/>
    <property type="molecule type" value="Genomic_DNA"/>
</dbReference>
<dbReference type="STRING" id="477690.SAMN05216474_0982"/>
<evidence type="ECO:0000256" key="8">
    <source>
        <dbReference type="SAM" id="Phobius"/>
    </source>
</evidence>
<dbReference type="InterPro" id="IPR036097">
    <property type="entry name" value="HisK_dim/P_sf"/>
</dbReference>
<feature type="transmembrane region" description="Helical" evidence="8">
    <location>
        <begin position="35"/>
        <end position="56"/>
    </location>
</feature>
<keyword evidence="3" id="KW-0808">Transferase</keyword>
<evidence type="ECO:0000313" key="10">
    <source>
        <dbReference type="EMBL" id="SFT51109.1"/>
    </source>
</evidence>
<dbReference type="Gene3D" id="1.10.287.130">
    <property type="match status" value="1"/>
</dbReference>
<evidence type="ECO:0000256" key="4">
    <source>
        <dbReference type="ARBA" id="ARBA00022741"/>
    </source>
</evidence>
<organism evidence="10 11">
    <name type="scientific">Lishizhenia tianjinensis</name>
    <dbReference type="NCBI Taxonomy" id="477690"/>
    <lineage>
        <taxon>Bacteria</taxon>
        <taxon>Pseudomonadati</taxon>
        <taxon>Bacteroidota</taxon>
        <taxon>Flavobacteriia</taxon>
        <taxon>Flavobacteriales</taxon>
        <taxon>Crocinitomicaceae</taxon>
        <taxon>Lishizhenia</taxon>
    </lineage>
</organism>
<evidence type="ECO:0000313" key="11">
    <source>
        <dbReference type="Proteomes" id="UP000236454"/>
    </source>
</evidence>
<dbReference type="CDD" id="cd00075">
    <property type="entry name" value="HATPase"/>
    <property type="match status" value="1"/>
</dbReference>
<protein>
    <recommendedName>
        <fullName evidence="2">histidine kinase</fullName>
        <ecNumber evidence="2">2.7.13.3</ecNumber>
    </recommendedName>
</protein>
<feature type="domain" description="Histidine kinase" evidence="9">
    <location>
        <begin position="224"/>
        <end position="439"/>
    </location>
</feature>
<evidence type="ECO:0000256" key="3">
    <source>
        <dbReference type="ARBA" id="ARBA00022679"/>
    </source>
</evidence>
<evidence type="ECO:0000256" key="5">
    <source>
        <dbReference type="ARBA" id="ARBA00022777"/>
    </source>
</evidence>
<dbReference type="AlphaFoldDB" id="A0A1I6YKT2"/>
<keyword evidence="8" id="KW-0812">Transmembrane</keyword>
<dbReference type="PANTHER" id="PTHR43065:SF46">
    <property type="entry name" value="C4-DICARBOXYLATE TRANSPORT SENSOR PROTEIN DCTB"/>
    <property type="match status" value="1"/>
</dbReference>
<evidence type="ECO:0000256" key="7">
    <source>
        <dbReference type="ARBA" id="ARBA00023012"/>
    </source>
</evidence>
<feature type="transmembrane region" description="Helical" evidence="8">
    <location>
        <begin position="7"/>
        <end position="29"/>
    </location>
</feature>
<dbReference type="OrthoDB" id="1931120at2"/>
<reference evidence="10 11" key="1">
    <citation type="submission" date="2016-10" db="EMBL/GenBank/DDBJ databases">
        <authorList>
            <person name="de Groot N.N."/>
        </authorList>
    </citation>
    <scope>NUCLEOTIDE SEQUENCE [LARGE SCALE GENOMIC DNA]</scope>
    <source>
        <strain evidence="10 11">CGMCC 1.7005</strain>
    </source>
</reference>